<dbReference type="EMBL" id="CP000386">
    <property type="protein sequence ID" value="ABG05181.1"/>
    <property type="molecule type" value="Genomic_DNA"/>
</dbReference>
<reference evidence="1 2" key="1">
    <citation type="submission" date="2006-06" db="EMBL/GenBank/DDBJ databases">
        <title>Complete sequence of Rubrobacter xylanophilus DSM 9941.</title>
        <authorList>
            <consortium name="US DOE Joint Genome Institute"/>
            <person name="Copeland A."/>
            <person name="Lucas S."/>
            <person name="Lapidus A."/>
            <person name="Barry K."/>
            <person name="Detter J.C."/>
            <person name="Glavina del Rio T."/>
            <person name="Hammon N."/>
            <person name="Israni S."/>
            <person name="Dalin E."/>
            <person name="Tice H."/>
            <person name="Pitluck S."/>
            <person name="Munk A.C."/>
            <person name="Brettin T."/>
            <person name="Bruce D."/>
            <person name="Han C."/>
            <person name="Tapia R."/>
            <person name="Gilna P."/>
            <person name="Schmutz J."/>
            <person name="Larimer F."/>
            <person name="Land M."/>
            <person name="Hauser L."/>
            <person name="Kyrpides N."/>
            <person name="Lykidis A."/>
            <person name="da Costa M.S."/>
            <person name="Rainey F.A."/>
            <person name="Empadinhas N."/>
            <person name="Jolivet E."/>
            <person name="Battista J.R."/>
            <person name="Richardson P."/>
        </authorList>
    </citation>
    <scope>NUCLEOTIDE SEQUENCE [LARGE SCALE GENOMIC DNA]</scope>
    <source>
        <strain evidence="2">DSM 9941 / NBRC 16129 / PRD-1</strain>
    </source>
</reference>
<protein>
    <submittedName>
        <fullName evidence="1">Putative cyclase</fullName>
    </submittedName>
</protein>
<proteinExistence type="predicted"/>
<dbReference type="GO" id="GO:0019441">
    <property type="term" value="P:L-tryptophan catabolic process to kynurenine"/>
    <property type="evidence" value="ECO:0007669"/>
    <property type="project" value="InterPro"/>
</dbReference>
<dbReference type="AlphaFoldDB" id="Q1ATU7"/>
<dbReference type="Proteomes" id="UP000006637">
    <property type="component" value="Chromosome"/>
</dbReference>
<dbReference type="InterPro" id="IPR037175">
    <property type="entry name" value="KFase_sf"/>
</dbReference>
<dbReference type="Gene3D" id="3.50.30.50">
    <property type="entry name" value="Putative cyclase"/>
    <property type="match status" value="1"/>
</dbReference>
<dbReference type="KEGG" id="rxy:Rxyl_2245"/>
<dbReference type="GO" id="GO:0004061">
    <property type="term" value="F:arylformamidase activity"/>
    <property type="evidence" value="ECO:0007669"/>
    <property type="project" value="InterPro"/>
</dbReference>
<sequence length="262" mass="29125">MAHGQTFTYSRMIDLSVGLESDAVHEPLKPKIKYQGHEGEGAEILARLFGVEKEDFELSGGKGGAAEEIETVAHAGTHVDAPWHYAPTSEGRPARKIDELPVEWFFSDGVVLDFRHKGPGEKIEAEDLEGALEKIGYEPKPLDIVLIMTGRDRYLGSPEYFLQPGLTRASVLWLCERGIKVIGIDAYSLDRNFEATAREFRETGDGRLLWEAHFAGIEREYCQIEKLANLDEIPRPHGFKVSCLPIKIKGGSGGWCRAVAFV</sequence>
<organism evidence="1 2">
    <name type="scientific">Rubrobacter xylanophilus (strain DSM 9941 / JCM 11954 / NBRC 16129 / PRD-1)</name>
    <dbReference type="NCBI Taxonomy" id="266117"/>
    <lineage>
        <taxon>Bacteria</taxon>
        <taxon>Bacillati</taxon>
        <taxon>Actinomycetota</taxon>
        <taxon>Rubrobacteria</taxon>
        <taxon>Rubrobacterales</taxon>
        <taxon>Rubrobacteraceae</taxon>
        <taxon>Rubrobacter</taxon>
    </lineage>
</organism>
<dbReference type="OrthoDB" id="7067800at2"/>
<dbReference type="PANTHER" id="PTHR31118">
    <property type="entry name" value="CYCLASE-LIKE PROTEIN 2"/>
    <property type="match status" value="1"/>
</dbReference>
<evidence type="ECO:0000313" key="1">
    <source>
        <dbReference type="EMBL" id="ABG05181.1"/>
    </source>
</evidence>
<accession>Q1ATU7</accession>
<dbReference type="SUPFAM" id="SSF102198">
    <property type="entry name" value="Putative cyclase"/>
    <property type="match status" value="1"/>
</dbReference>
<gene>
    <name evidence="1" type="ordered locus">Rxyl_2245</name>
</gene>
<name>Q1ATU7_RUBXD</name>
<dbReference type="eggNOG" id="COG1878">
    <property type="taxonomic scope" value="Bacteria"/>
</dbReference>
<dbReference type="HOGENOM" id="CLU_030671_3_3_11"/>
<dbReference type="InterPro" id="IPR007325">
    <property type="entry name" value="KFase/CYL"/>
</dbReference>
<dbReference type="PANTHER" id="PTHR31118:SF12">
    <property type="entry name" value="CYCLASE-LIKE PROTEIN 2"/>
    <property type="match status" value="1"/>
</dbReference>
<dbReference type="PhylomeDB" id="Q1ATU7"/>
<keyword evidence="2" id="KW-1185">Reference proteome</keyword>
<dbReference type="STRING" id="266117.Rxyl_2245"/>
<dbReference type="Pfam" id="PF04199">
    <property type="entry name" value="Cyclase"/>
    <property type="match status" value="1"/>
</dbReference>
<evidence type="ECO:0000313" key="2">
    <source>
        <dbReference type="Proteomes" id="UP000006637"/>
    </source>
</evidence>